<dbReference type="SMART" id="SM00842">
    <property type="entry name" value="FtsA"/>
    <property type="match status" value="1"/>
</dbReference>
<proteinExistence type="inferred from homology"/>
<dbReference type="PIRSF" id="PIRSF003101">
    <property type="entry name" value="FtsA"/>
    <property type="match status" value="1"/>
</dbReference>
<dbReference type="HAMAP" id="MF_02033">
    <property type="entry name" value="FtsA"/>
    <property type="match status" value="1"/>
</dbReference>
<dbReference type="Gene3D" id="3.30.1490.110">
    <property type="match status" value="1"/>
</dbReference>
<keyword evidence="11" id="KW-1185">Reference proteome</keyword>
<evidence type="ECO:0000256" key="2">
    <source>
        <dbReference type="ARBA" id="ARBA00022475"/>
    </source>
</evidence>
<dbReference type="GO" id="GO:0032153">
    <property type="term" value="C:cell division site"/>
    <property type="evidence" value="ECO:0007669"/>
    <property type="project" value="UniProtKB-UniRule"/>
</dbReference>
<protein>
    <recommendedName>
        <fullName evidence="6 7">Cell division protein FtsA</fullName>
    </recommendedName>
</protein>
<keyword evidence="3 6" id="KW-0132">Cell division</keyword>
<evidence type="ECO:0000256" key="8">
    <source>
        <dbReference type="SAM" id="MobiDB-lite"/>
    </source>
</evidence>
<comment type="similarity">
    <text evidence="1">Belongs to the heat shock protein 70 family.</text>
</comment>
<dbReference type="GO" id="GO:0009898">
    <property type="term" value="C:cytoplasmic side of plasma membrane"/>
    <property type="evidence" value="ECO:0007669"/>
    <property type="project" value="UniProtKB-UniRule"/>
</dbReference>
<dbReference type="Gene3D" id="3.30.420.40">
    <property type="match status" value="2"/>
</dbReference>
<dbReference type="OrthoDB" id="9768127at2"/>
<evidence type="ECO:0000259" key="9">
    <source>
        <dbReference type="SMART" id="SM00842"/>
    </source>
</evidence>
<evidence type="ECO:0000256" key="1">
    <source>
        <dbReference type="ARBA" id="ARBA00007381"/>
    </source>
</evidence>
<evidence type="ECO:0000256" key="5">
    <source>
        <dbReference type="ARBA" id="ARBA00023306"/>
    </source>
</evidence>
<keyword evidence="4 6" id="KW-0472">Membrane</keyword>
<name>A0A2U2BEB0_9BACT</name>
<dbReference type="PANTHER" id="PTHR32432:SF4">
    <property type="entry name" value="CELL DIVISION PROTEIN FTSA"/>
    <property type="match status" value="1"/>
</dbReference>
<dbReference type="Pfam" id="PF14450">
    <property type="entry name" value="FtsA"/>
    <property type="match status" value="1"/>
</dbReference>
<comment type="subunit">
    <text evidence="6">Self-interacts. Interacts with FtsZ.</text>
</comment>
<organism evidence="10 11">
    <name type="scientific">Marinilabilia rubra</name>
    <dbReference type="NCBI Taxonomy" id="2162893"/>
    <lineage>
        <taxon>Bacteria</taxon>
        <taxon>Pseudomonadati</taxon>
        <taxon>Bacteroidota</taxon>
        <taxon>Bacteroidia</taxon>
        <taxon>Marinilabiliales</taxon>
        <taxon>Marinilabiliaceae</taxon>
        <taxon>Marinilabilia</taxon>
    </lineage>
</organism>
<evidence type="ECO:0000256" key="6">
    <source>
        <dbReference type="HAMAP-Rule" id="MF_02033"/>
    </source>
</evidence>
<evidence type="ECO:0000313" key="10">
    <source>
        <dbReference type="EMBL" id="PWE01414.1"/>
    </source>
</evidence>
<dbReference type="EMBL" id="QEWP01000001">
    <property type="protein sequence ID" value="PWE01414.1"/>
    <property type="molecule type" value="Genomic_DNA"/>
</dbReference>
<comment type="function">
    <text evidence="6 7">Cell division protein that is involved in the assembly of the Z ring. May serve as a membrane anchor for the Z ring.</text>
</comment>
<dbReference type="SUPFAM" id="SSF53067">
    <property type="entry name" value="Actin-like ATPase domain"/>
    <property type="match status" value="2"/>
</dbReference>
<dbReference type="InterPro" id="IPR050696">
    <property type="entry name" value="FtsA/MreB"/>
</dbReference>
<dbReference type="RefSeq" id="WP_109262864.1">
    <property type="nucleotide sequence ID" value="NZ_QEWP01000001.1"/>
</dbReference>
<evidence type="ECO:0000256" key="3">
    <source>
        <dbReference type="ARBA" id="ARBA00022618"/>
    </source>
</evidence>
<dbReference type="Pfam" id="PF02491">
    <property type="entry name" value="SHS2_FTSA"/>
    <property type="match status" value="1"/>
</dbReference>
<dbReference type="InterPro" id="IPR020823">
    <property type="entry name" value="Cell_div_FtsA"/>
</dbReference>
<evidence type="ECO:0000313" key="11">
    <source>
        <dbReference type="Proteomes" id="UP000244956"/>
    </source>
</evidence>
<dbReference type="AlphaFoldDB" id="A0A2U2BEB0"/>
<reference evidence="10 11" key="1">
    <citation type="submission" date="2018-05" db="EMBL/GenBank/DDBJ databases">
        <title>Marinilabilia rubrum sp. nov., isolated from saltern sediment.</title>
        <authorList>
            <person name="Zhang R."/>
        </authorList>
    </citation>
    <scope>NUCLEOTIDE SEQUENCE [LARGE SCALE GENOMIC DNA]</scope>
    <source>
        <strain evidence="10 11">WTE16</strain>
    </source>
</reference>
<gene>
    <name evidence="6 10" type="primary">ftsA</name>
    <name evidence="10" type="ORF">DDZ16_02710</name>
</gene>
<accession>A0A2U2BEB0</accession>
<evidence type="ECO:0000256" key="4">
    <source>
        <dbReference type="ARBA" id="ARBA00023136"/>
    </source>
</evidence>
<keyword evidence="2 6" id="KW-1003">Cell membrane</keyword>
<dbReference type="PANTHER" id="PTHR32432">
    <property type="entry name" value="CELL DIVISION PROTEIN FTSA-RELATED"/>
    <property type="match status" value="1"/>
</dbReference>
<evidence type="ECO:0000256" key="7">
    <source>
        <dbReference type="PIRNR" id="PIRNR003101"/>
    </source>
</evidence>
<dbReference type="GO" id="GO:0043093">
    <property type="term" value="P:FtsZ-dependent cytokinesis"/>
    <property type="evidence" value="ECO:0007669"/>
    <property type="project" value="UniProtKB-UniRule"/>
</dbReference>
<dbReference type="InterPro" id="IPR003494">
    <property type="entry name" value="SHS2_FtsA"/>
</dbReference>
<dbReference type="InterPro" id="IPR018181">
    <property type="entry name" value="Heat_shock_70_CS"/>
</dbReference>
<feature type="domain" description="SHS2" evidence="9">
    <location>
        <begin position="8"/>
        <end position="196"/>
    </location>
</feature>
<dbReference type="CDD" id="cd24048">
    <property type="entry name" value="ASKHA_NBD_FtsA"/>
    <property type="match status" value="1"/>
</dbReference>
<dbReference type="PROSITE" id="PS00329">
    <property type="entry name" value="HSP70_2"/>
    <property type="match status" value="1"/>
</dbReference>
<feature type="region of interest" description="Disordered" evidence="8">
    <location>
        <begin position="404"/>
        <end position="423"/>
    </location>
</feature>
<keyword evidence="5 6" id="KW-0131">Cell cycle</keyword>
<comment type="caution">
    <text evidence="10">The sequence shown here is derived from an EMBL/GenBank/DDBJ whole genome shotgun (WGS) entry which is preliminary data.</text>
</comment>
<feature type="compositionally biased region" description="Basic residues" evidence="8">
    <location>
        <begin position="408"/>
        <end position="423"/>
    </location>
</feature>
<comment type="subcellular location">
    <subcellularLocation>
        <location evidence="6">Cell membrane</location>
        <topology evidence="6">Peripheral membrane protein</topology>
        <orientation evidence="6">Cytoplasmic side</orientation>
    </subcellularLocation>
    <text evidence="6">Localizes to the Z ring in an FtsZ-dependent manner. Targeted to the membrane through a conserved C-terminal amphipathic helix.</text>
</comment>
<dbReference type="InterPro" id="IPR043129">
    <property type="entry name" value="ATPase_NBD"/>
</dbReference>
<dbReference type="NCBIfam" id="TIGR01174">
    <property type="entry name" value="ftsA"/>
    <property type="match status" value="1"/>
</dbReference>
<dbReference type="Proteomes" id="UP000244956">
    <property type="component" value="Unassembled WGS sequence"/>
</dbReference>
<comment type="similarity">
    <text evidence="6 7">Belongs to the FtsA/MreB family.</text>
</comment>
<sequence>MSQDFNLIAAIDIGSTKIVAVAGRKHPNGQVEVLGVEKTSSIGVKRGIVLNIEETAKAIRQVVSSLQERLNIKISDVFAGFSGQNVRTMKNRCYRSVNRGNEINTFDLEQLLQDSYRTIVLEPDEKVLHVIPQDYIVDHESGIKEPVGYSGQRIEGNFHVVIWRNQYVHNIEKCIERAGLRLNGLLFSPLAASGAVLSEEEKEAGVVMVDIGSGTTDLSVFQDGILRHSAVIPFGGNVITGDIKEGCAVLQKQAEGLKTQFGSALGTHAREDAVVTIPGIEGWEPKEISFKGLACIIQARMEEIIELIIHHIERSGFYEKLGAGIVLTGGGAKLSHVAELTKLKTGLDVRVGSVSRAFSNEEEEVLKSPAFATSVGLLISAGQYPGSQVTREQVLFDDVETEEPVREKKSKHSAGKNRKPKKEKKLEYITGDLFGNLRRNIAGIFDERDTEM</sequence>